<dbReference type="Proteomes" id="UP000641932">
    <property type="component" value="Unassembled WGS sequence"/>
</dbReference>
<organism evidence="1 2">
    <name type="scientific">Wenjunlia tyrosinilytica</name>
    <dbReference type="NCBI Taxonomy" id="1544741"/>
    <lineage>
        <taxon>Bacteria</taxon>
        <taxon>Bacillati</taxon>
        <taxon>Actinomycetota</taxon>
        <taxon>Actinomycetes</taxon>
        <taxon>Kitasatosporales</taxon>
        <taxon>Streptomycetaceae</taxon>
        <taxon>Wenjunlia</taxon>
    </lineage>
</organism>
<dbReference type="AlphaFoldDB" id="A0A917ZW42"/>
<reference evidence="1" key="2">
    <citation type="submission" date="2020-09" db="EMBL/GenBank/DDBJ databases">
        <authorList>
            <person name="Sun Q."/>
            <person name="Zhou Y."/>
        </authorList>
    </citation>
    <scope>NUCLEOTIDE SEQUENCE</scope>
    <source>
        <strain evidence="1">CGMCC 4.7201</strain>
    </source>
</reference>
<dbReference type="RefSeq" id="WP_265805462.1">
    <property type="nucleotide sequence ID" value="NZ_BMMS01000024.1"/>
</dbReference>
<accession>A0A917ZW42</accession>
<dbReference type="EMBL" id="BMMS01000024">
    <property type="protein sequence ID" value="GGO94929.1"/>
    <property type="molecule type" value="Genomic_DNA"/>
</dbReference>
<name>A0A917ZW42_9ACTN</name>
<proteinExistence type="predicted"/>
<keyword evidence="2" id="KW-1185">Reference proteome</keyword>
<sequence length="40" mass="4183">MLAPQHGYPSHLDARVEYSLGARGPEVAPTAHNLGETAAP</sequence>
<gene>
    <name evidence="1" type="ORF">GCM10012280_50970</name>
</gene>
<evidence type="ECO:0000313" key="1">
    <source>
        <dbReference type="EMBL" id="GGO94929.1"/>
    </source>
</evidence>
<reference evidence="1" key="1">
    <citation type="journal article" date="2014" name="Int. J. Syst. Evol. Microbiol.">
        <title>Complete genome sequence of Corynebacterium casei LMG S-19264T (=DSM 44701T), isolated from a smear-ripened cheese.</title>
        <authorList>
            <consortium name="US DOE Joint Genome Institute (JGI-PGF)"/>
            <person name="Walter F."/>
            <person name="Albersmeier A."/>
            <person name="Kalinowski J."/>
            <person name="Ruckert C."/>
        </authorList>
    </citation>
    <scope>NUCLEOTIDE SEQUENCE</scope>
    <source>
        <strain evidence="1">CGMCC 4.7201</strain>
    </source>
</reference>
<comment type="caution">
    <text evidence="1">The sequence shown here is derived from an EMBL/GenBank/DDBJ whole genome shotgun (WGS) entry which is preliminary data.</text>
</comment>
<evidence type="ECO:0000313" key="2">
    <source>
        <dbReference type="Proteomes" id="UP000641932"/>
    </source>
</evidence>
<protein>
    <submittedName>
        <fullName evidence="1">Uncharacterized protein</fullName>
    </submittedName>
</protein>